<proteinExistence type="predicted"/>
<sequence>MDNSPIIKLTCDRNLINTLADTGTQLTVVKTNIIPEKHRYPHGSVILTSTFGLSLKAFLINLPLSKYSQDVLLALSQIFLCSDFIRALPYLWSNRSSAEGLPRYNEWLRADLLEIDFDETHIAEVLKFFLYSVYLFVQFFSRYLKSSLCSGFIRVPPYLWSNRSSAEGLPRYNEWLRADLLEFFSRYLKSSPARVSPGSCLISGATGALLRDCLDRTNSYVLISWK</sequence>
<comment type="caution">
    <text evidence="1">The sequence shown here is derived from an EMBL/GenBank/DDBJ whole genome shotgun (WGS) entry which is preliminary data.</text>
</comment>
<evidence type="ECO:0000313" key="2">
    <source>
        <dbReference type="Proteomes" id="UP001054837"/>
    </source>
</evidence>
<organism evidence="1 2">
    <name type="scientific">Caerostris darwini</name>
    <dbReference type="NCBI Taxonomy" id="1538125"/>
    <lineage>
        <taxon>Eukaryota</taxon>
        <taxon>Metazoa</taxon>
        <taxon>Ecdysozoa</taxon>
        <taxon>Arthropoda</taxon>
        <taxon>Chelicerata</taxon>
        <taxon>Arachnida</taxon>
        <taxon>Araneae</taxon>
        <taxon>Araneomorphae</taxon>
        <taxon>Entelegynae</taxon>
        <taxon>Araneoidea</taxon>
        <taxon>Araneidae</taxon>
        <taxon>Caerostris</taxon>
    </lineage>
</organism>
<dbReference type="Proteomes" id="UP001054837">
    <property type="component" value="Unassembled WGS sequence"/>
</dbReference>
<dbReference type="AlphaFoldDB" id="A0AAV4T2C4"/>
<evidence type="ECO:0008006" key="3">
    <source>
        <dbReference type="Google" id="ProtNLM"/>
    </source>
</evidence>
<reference evidence="1 2" key="1">
    <citation type="submission" date="2021-06" db="EMBL/GenBank/DDBJ databases">
        <title>Caerostris darwini draft genome.</title>
        <authorList>
            <person name="Kono N."/>
            <person name="Arakawa K."/>
        </authorList>
    </citation>
    <scope>NUCLEOTIDE SEQUENCE [LARGE SCALE GENOMIC DNA]</scope>
</reference>
<gene>
    <name evidence="1" type="ORF">CDAR_526591</name>
</gene>
<name>A0AAV4T2C4_9ARAC</name>
<evidence type="ECO:0000313" key="1">
    <source>
        <dbReference type="EMBL" id="GIY39854.1"/>
    </source>
</evidence>
<dbReference type="EMBL" id="BPLQ01008847">
    <property type="protein sequence ID" value="GIY39854.1"/>
    <property type="molecule type" value="Genomic_DNA"/>
</dbReference>
<protein>
    <recommendedName>
        <fullName evidence="3">Peptidase A2 domain-containing protein</fullName>
    </recommendedName>
</protein>
<accession>A0AAV4T2C4</accession>
<keyword evidence="2" id="KW-1185">Reference proteome</keyword>